<dbReference type="SUPFAM" id="SSF48498">
    <property type="entry name" value="Tetracyclin repressor-like, C-terminal domain"/>
    <property type="match status" value="1"/>
</dbReference>
<gene>
    <name evidence="6" type="ORF">G570DRAFT_0010</name>
</gene>
<dbReference type="GO" id="GO:0000976">
    <property type="term" value="F:transcription cis-regulatory region binding"/>
    <property type="evidence" value="ECO:0007669"/>
    <property type="project" value="TreeGrafter"/>
</dbReference>
<accession>A0A010Z6U3</accession>
<dbReference type="PANTHER" id="PTHR30055">
    <property type="entry name" value="HTH-TYPE TRANSCRIPTIONAL REGULATOR RUTR"/>
    <property type="match status" value="1"/>
</dbReference>
<evidence type="ECO:0000256" key="4">
    <source>
        <dbReference type="PROSITE-ProRule" id="PRU00335"/>
    </source>
</evidence>
<dbReference type="InterPro" id="IPR050109">
    <property type="entry name" value="HTH-type_TetR-like_transc_reg"/>
</dbReference>
<keyword evidence="3" id="KW-0804">Transcription</keyword>
<dbReference type="InterPro" id="IPR009057">
    <property type="entry name" value="Homeodomain-like_sf"/>
</dbReference>
<name>A0A010Z6U3_9SPHN</name>
<dbReference type="HOGENOM" id="CLU_118906_0_0_5"/>
<dbReference type="GO" id="GO:0003700">
    <property type="term" value="F:DNA-binding transcription factor activity"/>
    <property type="evidence" value="ECO:0007669"/>
    <property type="project" value="TreeGrafter"/>
</dbReference>
<dbReference type="EMBL" id="JFBW01000001">
    <property type="protein sequence ID" value="EXG83033.1"/>
    <property type="molecule type" value="Genomic_DNA"/>
</dbReference>
<evidence type="ECO:0000256" key="3">
    <source>
        <dbReference type="ARBA" id="ARBA00023163"/>
    </source>
</evidence>
<organism evidence="6">
    <name type="scientific">Sphingomonas jaspsi DSM 18422</name>
    <dbReference type="NCBI Taxonomy" id="1123268"/>
    <lineage>
        <taxon>Bacteria</taxon>
        <taxon>Pseudomonadati</taxon>
        <taxon>Pseudomonadota</taxon>
        <taxon>Alphaproteobacteria</taxon>
        <taxon>Sphingomonadales</taxon>
        <taxon>Sphingomonadaceae</taxon>
        <taxon>Sphingomonas</taxon>
    </lineage>
</organism>
<evidence type="ECO:0000313" key="6">
    <source>
        <dbReference type="EMBL" id="EXG83033.1"/>
    </source>
</evidence>
<keyword evidence="2 4" id="KW-0238">DNA-binding</keyword>
<comment type="caution">
    <text evidence="6">The sequence shown here is derived from an EMBL/GenBank/DDBJ whole genome shotgun (WGS) entry which is preliminary data.</text>
</comment>
<dbReference type="Gene3D" id="1.10.357.10">
    <property type="entry name" value="Tetracycline Repressor, domain 2"/>
    <property type="match status" value="1"/>
</dbReference>
<dbReference type="RefSeq" id="WP_051503880.1">
    <property type="nucleotide sequence ID" value="NZ_KK073876.1"/>
</dbReference>
<dbReference type="PANTHER" id="PTHR30055:SF234">
    <property type="entry name" value="HTH-TYPE TRANSCRIPTIONAL REGULATOR BETI"/>
    <property type="match status" value="1"/>
</dbReference>
<protein>
    <recommendedName>
        <fullName evidence="5">HTH tetR-type domain-containing protein</fullName>
    </recommendedName>
</protein>
<evidence type="ECO:0000256" key="2">
    <source>
        <dbReference type="ARBA" id="ARBA00023125"/>
    </source>
</evidence>
<dbReference type="InterPro" id="IPR036271">
    <property type="entry name" value="Tet_transcr_reg_TetR-rel_C_sf"/>
</dbReference>
<feature type="DNA-binding region" description="H-T-H motif" evidence="4">
    <location>
        <begin position="31"/>
        <end position="50"/>
    </location>
</feature>
<sequence>MGRPSKKEDRRAEILAAFESCVFAKGFQQTSLADVAAAAGQPRSLVRHFIGNRDQMVVALIDRLLERALQQIEGLPKEGSIDQVMTLLMERVFDDPTTNVIIMELWHVALRDDSVRKRLADVYGGFILRVTAMLTAAHPDQETHERVFSATALAFGAAFFRYLGLLPPSQQHLAANVRALLVGKPLPVGPVN</sequence>
<evidence type="ECO:0000256" key="1">
    <source>
        <dbReference type="ARBA" id="ARBA00023015"/>
    </source>
</evidence>
<dbReference type="PROSITE" id="PS50977">
    <property type="entry name" value="HTH_TETR_2"/>
    <property type="match status" value="1"/>
</dbReference>
<keyword evidence="1" id="KW-0805">Transcription regulation</keyword>
<dbReference type="InterPro" id="IPR001647">
    <property type="entry name" value="HTH_TetR"/>
</dbReference>
<dbReference type="AlphaFoldDB" id="A0A010Z6U3"/>
<reference evidence="6" key="1">
    <citation type="submission" date="2013-07" db="EMBL/GenBank/DDBJ databases">
        <authorList>
            <consortium name="DOE Joint Genome Institute"/>
            <person name="Kyrpides N."/>
            <person name="Huntemann M."/>
            <person name="Han J."/>
            <person name="Chen A."/>
            <person name="Mavromatis K."/>
            <person name="Markowitz V."/>
            <person name="Palaniappan K."/>
            <person name="Ivanova N."/>
            <person name="Schaumberg A."/>
            <person name="Pati A."/>
            <person name="Liolios K."/>
            <person name="Nordberg H.P."/>
            <person name="Cantor M.N."/>
            <person name="Hua S.X."/>
            <person name="Woyke T."/>
        </authorList>
    </citation>
    <scope>NUCLEOTIDE SEQUENCE [LARGE SCALE GENOMIC DNA]</scope>
    <source>
        <strain evidence="6">DSM 18422</strain>
    </source>
</reference>
<feature type="domain" description="HTH tetR-type" evidence="5">
    <location>
        <begin position="8"/>
        <end position="68"/>
    </location>
</feature>
<dbReference type="OrthoDB" id="9779746at2"/>
<evidence type="ECO:0000259" key="5">
    <source>
        <dbReference type="PROSITE" id="PS50977"/>
    </source>
</evidence>
<dbReference type="SUPFAM" id="SSF46689">
    <property type="entry name" value="Homeodomain-like"/>
    <property type="match status" value="1"/>
</dbReference>
<proteinExistence type="predicted"/>